<feature type="transmembrane region" description="Helical" evidence="1">
    <location>
        <begin position="1297"/>
        <end position="1318"/>
    </location>
</feature>
<evidence type="ECO:0000256" key="2">
    <source>
        <dbReference type="SAM" id="SignalP"/>
    </source>
</evidence>
<keyword evidence="1" id="KW-0472">Membrane</keyword>
<evidence type="ECO:0000313" key="3">
    <source>
        <dbReference type="EMBL" id="TWT83548.1"/>
    </source>
</evidence>
<gene>
    <name evidence="3" type="ORF">CA13_50140</name>
</gene>
<feature type="transmembrane region" description="Helical" evidence="1">
    <location>
        <begin position="1238"/>
        <end position="1258"/>
    </location>
</feature>
<organism evidence="3 4">
    <name type="scientific">Novipirellula herctigrandis</name>
    <dbReference type="NCBI Taxonomy" id="2527986"/>
    <lineage>
        <taxon>Bacteria</taxon>
        <taxon>Pseudomonadati</taxon>
        <taxon>Planctomycetota</taxon>
        <taxon>Planctomycetia</taxon>
        <taxon>Pirellulales</taxon>
        <taxon>Pirellulaceae</taxon>
        <taxon>Novipirellula</taxon>
    </lineage>
</organism>
<dbReference type="RefSeq" id="WP_146400795.1">
    <property type="nucleotide sequence ID" value="NZ_SJPJ01000001.1"/>
</dbReference>
<reference evidence="3 4" key="1">
    <citation type="submission" date="2019-02" db="EMBL/GenBank/DDBJ databases">
        <title>Deep-cultivation of Planctomycetes and their phenomic and genomic characterization uncovers novel biology.</title>
        <authorList>
            <person name="Wiegand S."/>
            <person name="Jogler M."/>
            <person name="Boedeker C."/>
            <person name="Pinto D."/>
            <person name="Vollmers J."/>
            <person name="Rivas-Marin E."/>
            <person name="Kohn T."/>
            <person name="Peeters S.H."/>
            <person name="Heuer A."/>
            <person name="Rast P."/>
            <person name="Oberbeckmann S."/>
            <person name="Bunk B."/>
            <person name="Jeske O."/>
            <person name="Meyerdierks A."/>
            <person name="Storesund J.E."/>
            <person name="Kallscheuer N."/>
            <person name="Luecker S."/>
            <person name="Lage O.M."/>
            <person name="Pohl T."/>
            <person name="Merkel B.J."/>
            <person name="Hornburger P."/>
            <person name="Mueller R.-W."/>
            <person name="Bruemmer F."/>
            <person name="Labrenz M."/>
            <person name="Spormann A.M."/>
            <person name="Op Den Camp H."/>
            <person name="Overmann J."/>
            <person name="Amann R."/>
            <person name="Jetten M.S.M."/>
            <person name="Mascher T."/>
            <person name="Medema M.H."/>
            <person name="Devos D.P."/>
            <person name="Kaster A.-K."/>
            <person name="Ovreas L."/>
            <person name="Rohde M."/>
            <person name="Galperin M.Y."/>
            <person name="Jogler C."/>
        </authorList>
    </citation>
    <scope>NUCLEOTIDE SEQUENCE [LARGE SCALE GENOMIC DNA]</scope>
    <source>
        <strain evidence="3 4">CA13</strain>
    </source>
</reference>
<evidence type="ECO:0000256" key="1">
    <source>
        <dbReference type="SAM" id="Phobius"/>
    </source>
</evidence>
<evidence type="ECO:0000313" key="4">
    <source>
        <dbReference type="Proteomes" id="UP000315010"/>
    </source>
</evidence>
<dbReference type="EMBL" id="SJPJ01000001">
    <property type="protein sequence ID" value="TWT83548.1"/>
    <property type="molecule type" value="Genomic_DNA"/>
</dbReference>
<feature type="signal peptide" evidence="2">
    <location>
        <begin position="1"/>
        <end position="29"/>
    </location>
</feature>
<protein>
    <submittedName>
        <fullName evidence="3">Uncharacterized protein</fullName>
    </submittedName>
</protein>
<feature type="transmembrane region" description="Helical" evidence="1">
    <location>
        <begin position="1163"/>
        <end position="1184"/>
    </location>
</feature>
<accession>A0A5C5Z8I8</accession>
<keyword evidence="4" id="KW-1185">Reference proteome</keyword>
<feature type="transmembrane region" description="Helical" evidence="1">
    <location>
        <begin position="683"/>
        <end position="702"/>
    </location>
</feature>
<sequence length="1341" mass="149553" precursor="true">MNRFASRTAALFLLVLCSLGAFSPRFSKAQTHTIPEPLQPWMDWVTWQDTHQDCPRVYLNADQPICFWPSKLDLFANNDGATWQTTITVFGDSWVPLPGSDKNWPMDVRSGEDDLVVVQHDGYPAVKLPPGEHELSGTFTWDTMPQKITVPKPIGILALAVNGNEVAQPVWDANGHVWLKRTQTEVTGKDLLGVQVYRLIEDGIPVWLRTEIELTVSGKSREESLGYGLPAGWQLSSVESQIPVAVDDRGQIKAQVRAGKWSITLHAFQTNDPKQIQYETETPPIVATELVGFKSNTGFRAAQIEDIPMVDVTQTTFPTRWRGVPVYQWATNTSFQIVEKMRGMGEQSPEGLHIKRRMWIDENGNGLTYQDHLKGTMQRVWRLDVADDHTLGAVRIDDEGQLITANPVSGTSGVEIRNRDLTMEAIGRVDNLGELTATGWETDADSLSMTMTLPPGWRAFAIFGADTVRGDWLTAWSLLDIFLLLVFSLAVMRLRGITAGIIALIAFGLAFHEPGAPRYAWLLLLIPIALLKAVGEGAAKKWITIWKNASVVLLLICLIPFVVIQTQNVIYPQLDPTGIRYGSRGIFAFPGSGNFPTSRSRVSYRSSVSGLESQTLDQVKGRQKTSGSINVYQNLRYDSKAKIQTGPAQPQWDWNDVVCVWNGPVTAEQQIKPFLISLSQHRVLSIARVLLLILLAAILIGVQPFHWPWRRASAAAAFIFVMLLVPPSASAQMPDSATLDTLRQRLLEPSDAFPNAAEIPDVVLSIVDNKMEMKVRVHAAADVAVPLPGRFPSWSPLSVSIDGSDAIACRREDYLWIQASKGVHDVVVKGLIADQTNWEWTFLLKPRHVTINAPQWKVTGVNRDGVPDPQVFFAKEQATSNDKAAYDRTDFHAIVVVDRRLEIGLIWKIHNTVTRLSGTGKAISMNIPLLKNESVLTSNRDVEGGSIAVRLGANDQTFSWESELPVSDAIELKATESVQWTERWHLVTSPVWNVTYTGLEPIFESNTKELVPVWHPWPNESVKLDLYKPIPVVGDTMTVQRVNQSTSIGDRQRTNQLDLEIESSLSGDFAIAMDPNAEITSLKIDAQSIPVQRDGAQLILPTSSGKQSVSVHWRTTEPIDRTVRTPDITLPVDASNITTVLSMPENRWILWADGPLRGPAVRFWTILAVAILAAILLGSIPLSPLRRYEWVLLVIGLTQVHLIPAMIVIAWLFLLAWRGQRDTETSPRLRFNLLQLSIVFLTLVSLVILMVAVGAGLLGNPEMFIIGNNSWRNELSWFVPRSGADLPTAYVVSVSVWIYRLLMLGWALWLATALLKWLRWGWNQFSFGGVWSRKRRIETSK</sequence>
<feature type="transmembrane region" description="Helical" evidence="1">
    <location>
        <begin position="1190"/>
        <end position="1217"/>
    </location>
</feature>
<dbReference type="Proteomes" id="UP000315010">
    <property type="component" value="Unassembled WGS sequence"/>
</dbReference>
<keyword evidence="2" id="KW-0732">Signal</keyword>
<keyword evidence="1" id="KW-1133">Transmembrane helix</keyword>
<feature type="transmembrane region" description="Helical" evidence="1">
    <location>
        <begin position="545"/>
        <end position="564"/>
    </location>
</feature>
<keyword evidence="1" id="KW-0812">Transmembrane</keyword>
<name>A0A5C5Z8I8_9BACT</name>
<proteinExistence type="predicted"/>
<dbReference type="OrthoDB" id="220327at2"/>
<feature type="transmembrane region" description="Helical" evidence="1">
    <location>
        <begin position="708"/>
        <end position="725"/>
    </location>
</feature>
<comment type="caution">
    <text evidence="3">The sequence shown here is derived from an EMBL/GenBank/DDBJ whole genome shotgun (WGS) entry which is preliminary data.</text>
</comment>
<feature type="chain" id="PRO_5022788583" evidence="2">
    <location>
        <begin position="30"/>
        <end position="1341"/>
    </location>
</feature>